<reference evidence="1 2" key="2">
    <citation type="submission" date="2018-06" db="EMBL/GenBank/DDBJ databases">
        <title>Metagenomic assembly of (sub)arctic Cyanobacteria and their associated microbiome from non-axenic cultures.</title>
        <authorList>
            <person name="Baurain D."/>
        </authorList>
    </citation>
    <scope>NUCLEOTIDE SEQUENCE [LARGE SCALE GENOMIC DNA]</scope>
    <source>
        <strain evidence="1">ULC129bin1</strain>
    </source>
</reference>
<dbReference type="Proteomes" id="UP000249354">
    <property type="component" value="Unassembled WGS sequence"/>
</dbReference>
<evidence type="ECO:0000313" key="2">
    <source>
        <dbReference type="Proteomes" id="UP000249354"/>
    </source>
</evidence>
<protein>
    <submittedName>
        <fullName evidence="1">Uncharacterized protein</fullName>
    </submittedName>
</protein>
<sequence>MPNSARILSVVRELEPQLPALLGEKATEVRNQISPLLDQLVAGQSDGSDLLKVLCAYPKLAEELRQRFDQQQNDDFFDDLASRETIEFSRGYSQPAGTPNSAIAGQRYICPVPDCPEDWFRRGVGQSPPLCEEHGVVMVEDAG</sequence>
<accession>A0A2W4TWP0</accession>
<reference evidence="2" key="1">
    <citation type="submission" date="2018-04" db="EMBL/GenBank/DDBJ databases">
        <authorList>
            <person name="Cornet L."/>
        </authorList>
    </citation>
    <scope>NUCLEOTIDE SEQUENCE [LARGE SCALE GENOMIC DNA]</scope>
</reference>
<proteinExistence type="predicted"/>
<gene>
    <name evidence="1" type="ORF">DCF25_21825</name>
</gene>
<dbReference type="EMBL" id="QBMC01000259">
    <property type="protein sequence ID" value="PZO09339.1"/>
    <property type="molecule type" value="Genomic_DNA"/>
</dbReference>
<comment type="caution">
    <text evidence="1">The sequence shown here is derived from an EMBL/GenBank/DDBJ whole genome shotgun (WGS) entry which is preliminary data.</text>
</comment>
<dbReference type="AlphaFoldDB" id="A0A2W4TWP0"/>
<organism evidence="1 2">
    <name type="scientific">Leptolyngbya foveolarum</name>
    <dbReference type="NCBI Taxonomy" id="47253"/>
    <lineage>
        <taxon>Bacteria</taxon>
        <taxon>Bacillati</taxon>
        <taxon>Cyanobacteriota</taxon>
        <taxon>Cyanophyceae</taxon>
        <taxon>Leptolyngbyales</taxon>
        <taxon>Leptolyngbyaceae</taxon>
        <taxon>Leptolyngbya group</taxon>
        <taxon>Leptolyngbya</taxon>
    </lineage>
</organism>
<name>A0A2W4TWP0_9CYAN</name>
<evidence type="ECO:0000313" key="1">
    <source>
        <dbReference type="EMBL" id="PZO09339.1"/>
    </source>
</evidence>